<dbReference type="EMBL" id="UYRU01116905">
    <property type="protein sequence ID" value="VDN45483.1"/>
    <property type="molecule type" value="Genomic_DNA"/>
</dbReference>
<keyword evidence="4" id="KW-1185">Reference proteome</keyword>
<dbReference type="InterPro" id="IPR051625">
    <property type="entry name" value="Signaling_Regulatory_Domain"/>
</dbReference>
<proteinExistence type="predicted"/>
<evidence type="ECO:0000256" key="2">
    <source>
        <dbReference type="PROSITE-ProRule" id="PRU00235"/>
    </source>
</evidence>
<gene>
    <name evidence="3" type="ORF">DILT_LOCUS19619</name>
</gene>
<reference evidence="3 4" key="1">
    <citation type="submission" date="2018-11" db="EMBL/GenBank/DDBJ databases">
        <authorList>
            <consortium name="Pathogen Informatics"/>
        </authorList>
    </citation>
    <scope>NUCLEOTIDE SEQUENCE [LARGE SCALE GENOMIC DNA]</scope>
</reference>
<feature type="repeat" description="RCC1" evidence="2">
    <location>
        <begin position="1"/>
        <end position="38"/>
    </location>
</feature>
<dbReference type="AlphaFoldDB" id="A0A3P7P584"/>
<dbReference type="Gene3D" id="2.130.10.30">
    <property type="entry name" value="Regulator of chromosome condensation 1/beta-lactamase-inhibitor protein II"/>
    <property type="match status" value="1"/>
</dbReference>
<dbReference type="PROSITE" id="PS50012">
    <property type="entry name" value="RCC1_3"/>
    <property type="match status" value="2"/>
</dbReference>
<dbReference type="OrthoDB" id="248923at2759"/>
<name>A0A3P7P584_DIBLA</name>
<evidence type="ECO:0000256" key="1">
    <source>
        <dbReference type="ARBA" id="ARBA00022737"/>
    </source>
</evidence>
<dbReference type="Pfam" id="PF00415">
    <property type="entry name" value="RCC1"/>
    <property type="match status" value="2"/>
</dbReference>
<sequence length="77" mass="7968">MGHGDNKRSSPKLLSTLAGRKVLQVACGCNHTIVAVCSNGNQTAHSTAEVFAFGAGSEGQLGIGDLHRRLQPTQIPG</sequence>
<evidence type="ECO:0000313" key="3">
    <source>
        <dbReference type="EMBL" id="VDN45483.1"/>
    </source>
</evidence>
<keyword evidence="1" id="KW-0677">Repeat</keyword>
<feature type="repeat" description="RCC1" evidence="2">
    <location>
        <begin position="48"/>
        <end position="77"/>
    </location>
</feature>
<dbReference type="Proteomes" id="UP000281553">
    <property type="component" value="Unassembled WGS sequence"/>
</dbReference>
<dbReference type="InterPro" id="IPR009091">
    <property type="entry name" value="RCC1/BLIP-II"/>
</dbReference>
<protein>
    <submittedName>
        <fullName evidence="3">Uncharacterized protein</fullName>
    </submittedName>
</protein>
<dbReference type="SUPFAM" id="SSF50985">
    <property type="entry name" value="RCC1/BLIP-II"/>
    <property type="match status" value="1"/>
</dbReference>
<organism evidence="3 4">
    <name type="scientific">Dibothriocephalus latus</name>
    <name type="common">Fish tapeworm</name>
    <name type="synonym">Diphyllobothrium latum</name>
    <dbReference type="NCBI Taxonomy" id="60516"/>
    <lineage>
        <taxon>Eukaryota</taxon>
        <taxon>Metazoa</taxon>
        <taxon>Spiralia</taxon>
        <taxon>Lophotrochozoa</taxon>
        <taxon>Platyhelminthes</taxon>
        <taxon>Cestoda</taxon>
        <taxon>Eucestoda</taxon>
        <taxon>Diphyllobothriidea</taxon>
        <taxon>Diphyllobothriidae</taxon>
        <taxon>Dibothriocephalus</taxon>
    </lineage>
</organism>
<dbReference type="PANTHER" id="PTHR22872">
    <property type="entry name" value="BTK-BINDING PROTEIN-RELATED"/>
    <property type="match status" value="1"/>
</dbReference>
<dbReference type="InterPro" id="IPR000408">
    <property type="entry name" value="Reg_chr_condens"/>
</dbReference>
<evidence type="ECO:0000313" key="4">
    <source>
        <dbReference type="Proteomes" id="UP000281553"/>
    </source>
</evidence>
<accession>A0A3P7P584</accession>